<feature type="binding site" evidence="16">
    <location>
        <position position="450"/>
    </location>
    <ligand>
        <name>substrate</name>
    </ligand>
</feature>
<dbReference type="Pfam" id="PF01177">
    <property type="entry name" value="Asp_Glu_race"/>
    <property type="match status" value="1"/>
</dbReference>
<evidence type="ECO:0000256" key="1">
    <source>
        <dbReference type="ARBA" id="ARBA00001602"/>
    </source>
</evidence>
<evidence type="ECO:0000256" key="11">
    <source>
        <dbReference type="ARBA" id="ARBA00023235"/>
    </source>
</evidence>
<evidence type="ECO:0000256" key="17">
    <source>
        <dbReference type="RuleBase" id="RU003781"/>
    </source>
</evidence>
<dbReference type="Gene3D" id="3.40.50.1860">
    <property type="match status" value="2"/>
</dbReference>
<comment type="function">
    <text evidence="15">Provides the (R)-glutamate required for cell wall biosynthesis.</text>
</comment>
<protein>
    <recommendedName>
        <fullName evidence="15 16">Multifunctional fusion protein</fullName>
    </recommendedName>
    <domain>
        <recommendedName>
            <fullName evidence="16">dITP/XTP pyrophosphatase</fullName>
            <ecNumber evidence="16">3.6.1.66</ecNumber>
        </recommendedName>
        <alternativeName>
            <fullName evidence="16">Non-canonical purine NTP pyrophosphatase</fullName>
        </alternativeName>
        <alternativeName>
            <fullName evidence="16">Non-standard purine NTP pyrophosphatase</fullName>
        </alternativeName>
        <alternativeName>
            <fullName evidence="16">Nucleoside-triphosphate diphosphatase</fullName>
        </alternativeName>
        <alternativeName>
            <fullName evidence="16">Nucleoside-triphosphate pyrophosphatase</fullName>
            <shortName evidence="16">NTPase</shortName>
        </alternativeName>
    </domain>
    <domain>
        <recommendedName>
            <fullName evidence="15">Glutamate racemase</fullName>
            <ecNumber evidence="15">5.1.1.3</ecNumber>
        </recommendedName>
    </domain>
</protein>
<dbReference type="InterPro" id="IPR001920">
    <property type="entry name" value="Asp/Glu_race"/>
</dbReference>
<feature type="active site" description="Proton donor/acceptor" evidence="15">
    <location>
        <position position="77"/>
    </location>
</feature>
<dbReference type="STRING" id="1291764.GCA_001311235_02762"/>
<evidence type="ECO:0000256" key="9">
    <source>
        <dbReference type="ARBA" id="ARBA00022984"/>
    </source>
</evidence>
<feature type="binding site" evidence="16">
    <location>
        <position position="343"/>
    </location>
    <ligand>
        <name>substrate</name>
    </ligand>
</feature>
<dbReference type="EC" id="3.6.1.66" evidence="16"/>
<dbReference type="GO" id="GO:0071555">
    <property type="term" value="P:cell wall organization"/>
    <property type="evidence" value="ECO:0007669"/>
    <property type="project" value="UniProtKB-KW"/>
</dbReference>
<dbReference type="PANTHER" id="PTHR21198:SF2">
    <property type="entry name" value="GLUTAMATE RACEMASE"/>
    <property type="match status" value="1"/>
</dbReference>
<evidence type="ECO:0000256" key="4">
    <source>
        <dbReference type="ARBA" id="ARBA00022723"/>
    </source>
</evidence>
<evidence type="ECO:0000313" key="18">
    <source>
        <dbReference type="EMBL" id="PCR99210.1"/>
    </source>
</evidence>
<evidence type="ECO:0000256" key="7">
    <source>
        <dbReference type="ARBA" id="ARBA00022842"/>
    </source>
</evidence>
<comment type="catalytic activity">
    <reaction evidence="13 16">
        <text>dITP + H2O = dIMP + diphosphate + H(+)</text>
        <dbReference type="Rhea" id="RHEA:28342"/>
        <dbReference type="ChEBI" id="CHEBI:15377"/>
        <dbReference type="ChEBI" id="CHEBI:15378"/>
        <dbReference type="ChEBI" id="CHEBI:33019"/>
        <dbReference type="ChEBI" id="CHEBI:61194"/>
        <dbReference type="ChEBI" id="CHEBI:61382"/>
        <dbReference type="EC" id="3.6.1.66"/>
    </reaction>
</comment>
<organism evidence="18 19">
    <name type="scientific">Lactococcus fujiensis JCM 16395</name>
    <dbReference type="NCBI Taxonomy" id="1291764"/>
    <lineage>
        <taxon>Bacteria</taxon>
        <taxon>Bacillati</taxon>
        <taxon>Bacillota</taxon>
        <taxon>Bacilli</taxon>
        <taxon>Lactobacillales</taxon>
        <taxon>Streptococcaceae</taxon>
        <taxon>Lactococcus</taxon>
    </lineage>
</organism>
<name>A0A2A5RJ75_9LACT</name>
<gene>
    <name evidence="15" type="primary">murI</name>
    <name evidence="18" type="ORF">RT41_GL000401</name>
</gene>
<dbReference type="NCBIfam" id="TIGR00067">
    <property type="entry name" value="glut_race"/>
    <property type="match status" value="1"/>
</dbReference>
<comment type="pathway">
    <text evidence="15">Cell wall biogenesis; peptidoglycan biosynthesis.</text>
</comment>
<dbReference type="EMBL" id="JXJU01000010">
    <property type="protein sequence ID" value="PCR99210.1"/>
    <property type="molecule type" value="Genomic_DNA"/>
</dbReference>
<comment type="cofactor">
    <cofactor evidence="16">
        <name>Mg(2+)</name>
        <dbReference type="ChEBI" id="CHEBI:18420"/>
    </cofactor>
    <text evidence="16">Binds 1 Mg(2+) ion per subunit.</text>
</comment>
<dbReference type="NCBIfam" id="NF002035">
    <property type="entry name" value="PRK00865.1-3"/>
    <property type="match status" value="1"/>
</dbReference>
<evidence type="ECO:0000256" key="14">
    <source>
        <dbReference type="ARBA" id="ARBA00052017"/>
    </source>
</evidence>
<dbReference type="GO" id="GO:0036222">
    <property type="term" value="F:XTP diphosphatase activity"/>
    <property type="evidence" value="ECO:0007669"/>
    <property type="project" value="UniProtKB-UniRule"/>
</dbReference>
<feature type="binding site" evidence="16">
    <location>
        <position position="342"/>
    </location>
    <ligand>
        <name>Mg(2+)</name>
        <dbReference type="ChEBI" id="CHEBI:18420"/>
    </ligand>
</feature>
<feature type="binding site" evidence="16">
    <location>
        <begin position="455"/>
        <end position="456"/>
    </location>
    <ligand>
        <name>substrate</name>
    </ligand>
</feature>
<comment type="function">
    <text evidence="16">Pyrophosphatase that catalyzes the hydrolysis of nucleoside triphosphates to their monophosphate derivatives, with a high preference for the non-canonical purine nucleotides XTP (xanthosine triphosphate), dITP (deoxyinosine triphosphate) and ITP. Seems to function as a house-cleaning enzyme that removes non-canonical purine nucleotides from the nucleotide pool, thus preventing their incorporation into DNA/RNA and avoiding chromosomal lesions.</text>
</comment>
<keyword evidence="4 16" id="KW-0479">Metal-binding</keyword>
<keyword evidence="12 15" id="KW-0961">Cell wall biogenesis/degradation</keyword>
<evidence type="ECO:0000256" key="10">
    <source>
        <dbReference type="ARBA" id="ARBA00023080"/>
    </source>
</evidence>
<comment type="catalytic activity">
    <reaction evidence="16">
        <text>ITP + H2O = IMP + diphosphate + H(+)</text>
        <dbReference type="Rhea" id="RHEA:29399"/>
        <dbReference type="ChEBI" id="CHEBI:15377"/>
        <dbReference type="ChEBI" id="CHEBI:15378"/>
        <dbReference type="ChEBI" id="CHEBI:33019"/>
        <dbReference type="ChEBI" id="CHEBI:58053"/>
        <dbReference type="ChEBI" id="CHEBI:61402"/>
        <dbReference type="EC" id="3.6.1.66"/>
    </reaction>
</comment>
<sequence>MEEMMNNKPIGLLDSGVGGLTVVRELLRQLPNEEIVYIGDTKRAPYGSRSKEQITDFTWDMVNFLLSKNVKMIVMACNTATSAALEEVKEKLDIPVIGVIMPGASAAIQVTETKKIGVISTEATLKSGEYVKSIKNRTATVDVISLACPKFVPIVESNEMESAIAEKVVKESLAPLKGNVDTLILGCTHYPLLRPLIQANMGPNVKLIDSGAETVRDISVLLNYFNLNGEERKKLNHEFYTTASVAPFYEIAQNWLNLDDLNVMHTDFAAKETKTILIATRNEGKTKEFKKLFADYGFAIKNLNDFPALPEIEETGITFEENARLKAEQISEITGEIVIGDDSGLCVDLLGGLPGVWSHRFAGPNPTDQENMAKLLHELASTEVTPERRTAHFHTTLVAARPNHESLVVEANWSGSIAIRAKGTNGFGYDPIFLVSGIDKTAAELTDEEKNRFSHRGQAMQKMMVELPEWLNEA</sequence>
<dbReference type="FunFam" id="3.90.950.10:FF:000001">
    <property type="entry name" value="dITP/XTP pyrophosphatase"/>
    <property type="match status" value="1"/>
</dbReference>
<evidence type="ECO:0000256" key="6">
    <source>
        <dbReference type="ARBA" id="ARBA00022801"/>
    </source>
</evidence>
<keyword evidence="11 15" id="KW-0413">Isomerase</keyword>
<dbReference type="CDD" id="cd00515">
    <property type="entry name" value="HAM1"/>
    <property type="match status" value="1"/>
</dbReference>
<dbReference type="GO" id="GO:0009146">
    <property type="term" value="P:purine nucleoside triphosphate catabolic process"/>
    <property type="evidence" value="ECO:0007669"/>
    <property type="project" value="UniProtKB-UniRule"/>
</dbReference>
<evidence type="ECO:0000256" key="2">
    <source>
        <dbReference type="ARBA" id="ARBA00008023"/>
    </source>
</evidence>
<keyword evidence="9 15" id="KW-0573">Peptidoglycan synthesis</keyword>
<dbReference type="GO" id="GO:0009117">
    <property type="term" value="P:nucleotide metabolic process"/>
    <property type="evidence" value="ECO:0007669"/>
    <property type="project" value="UniProtKB-KW"/>
</dbReference>
<keyword evidence="19" id="KW-1185">Reference proteome</keyword>
<evidence type="ECO:0000313" key="19">
    <source>
        <dbReference type="Proteomes" id="UP000218181"/>
    </source>
</evidence>
<dbReference type="GO" id="GO:0009252">
    <property type="term" value="P:peptidoglycan biosynthetic process"/>
    <property type="evidence" value="ECO:0007669"/>
    <property type="project" value="UniProtKB-UniRule"/>
</dbReference>
<evidence type="ECO:0000256" key="12">
    <source>
        <dbReference type="ARBA" id="ARBA00023316"/>
    </source>
</evidence>
<comment type="caution">
    <text evidence="18">The sequence shown here is derived from an EMBL/GenBank/DDBJ whole genome shotgun (WGS) entry which is preliminary data.</text>
</comment>
<feature type="active site" description="Proton donor/acceptor" evidence="15">
    <location>
        <position position="187"/>
    </location>
</feature>
<evidence type="ECO:0000256" key="15">
    <source>
        <dbReference type="HAMAP-Rule" id="MF_00258"/>
    </source>
</evidence>
<evidence type="ECO:0000256" key="3">
    <source>
        <dbReference type="ARBA" id="ARBA00011738"/>
    </source>
</evidence>
<feature type="binding site" evidence="15">
    <location>
        <begin position="78"/>
        <end position="79"/>
    </location>
    <ligand>
        <name>substrate</name>
    </ligand>
</feature>
<keyword evidence="5 16" id="KW-0547">Nucleotide-binding</keyword>
<feature type="binding site" evidence="16">
    <location>
        <begin position="280"/>
        <end position="285"/>
    </location>
    <ligand>
        <name>substrate</name>
    </ligand>
</feature>
<dbReference type="AlphaFoldDB" id="A0A2A5RJ75"/>
<dbReference type="Pfam" id="PF01725">
    <property type="entry name" value="Ham1p_like"/>
    <property type="match status" value="1"/>
</dbReference>
<dbReference type="InterPro" id="IPR015942">
    <property type="entry name" value="Asp/Glu/hydantoin_racemase"/>
</dbReference>
<evidence type="ECO:0000256" key="16">
    <source>
        <dbReference type="HAMAP-Rule" id="MF_01405"/>
    </source>
</evidence>
<dbReference type="HAMAP" id="MF_01405">
    <property type="entry name" value="Non_canon_purine_NTPase"/>
    <property type="match status" value="1"/>
</dbReference>
<accession>A0A2A5RJ75</accession>
<feature type="binding site" evidence="15">
    <location>
        <begin position="188"/>
        <end position="189"/>
    </location>
    <ligand>
        <name>substrate</name>
    </ligand>
</feature>
<dbReference type="GO" id="GO:0008881">
    <property type="term" value="F:glutamate racemase activity"/>
    <property type="evidence" value="ECO:0007669"/>
    <property type="project" value="UniProtKB-UniRule"/>
</dbReference>
<dbReference type="SUPFAM" id="SSF53681">
    <property type="entry name" value="Aspartate/glutamate racemase"/>
    <property type="match status" value="2"/>
</dbReference>
<dbReference type="GO" id="GO:0035870">
    <property type="term" value="F:dITP diphosphatase activity"/>
    <property type="evidence" value="ECO:0007669"/>
    <property type="project" value="UniProtKB-UniRule"/>
</dbReference>
<dbReference type="GO" id="GO:0017111">
    <property type="term" value="F:ribonucleoside triphosphate phosphatase activity"/>
    <property type="evidence" value="ECO:0007669"/>
    <property type="project" value="InterPro"/>
</dbReference>
<dbReference type="Gene3D" id="3.90.950.10">
    <property type="match status" value="1"/>
</dbReference>
<dbReference type="UniPathway" id="UPA00219"/>
<dbReference type="GO" id="GO:0008360">
    <property type="term" value="P:regulation of cell shape"/>
    <property type="evidence" value="ECO:0007669"/>
    <property type="project" value="UniProtKB-KW"/>
</dbReference>
<comment type="similarity">
    <text evidence="2 16 17">Belongs to the HAM1 NTPase family.</text>
</comment>
<feature type="active site" description="Proton acceptor" evidence="16">
    <location>
        <position position="342"/>
    </location>
</feature>
<dbReference type="NCBIfam" id="TIGR00042">
    <property type="entry name" value="RdgB/HAM1 family non-canonical purine NTP pyrophosphatase"/>
    <property type="match status" value="1"/>
</dbReference>
<comment type="catalytic activity">
    <reaction evidence="14 16">
        <text>XTP + H2O = XMP + diphosphate + H(+)</text>
        <dbReference type="Rhea" id="RHEA:28610"/>
        <dbReference type="ChEBI" id="CHEBI:15377"/>
        <dbReference type="ChEBI" id="CHEBI:15378"/>
        <dbReference type="ChEBI" id="CHEBI:33019"/>
        <dbReference type="ChEBI" id="CHEBI:57464"/>
        <dbReference type="ChEBI" id="CHEBI:61314"/>
        <dbReference type="EC" id="3.6.1.66"/>
    </reaction>
</comment>
<keyword evidence="6 16" id="KW-0378">Hydrolase</keyword>
<evidence type="ECO:0000256" key="13">
    <source>
        <dbReference type="ARBA" id="ARBA00051875"/>
    </source>
</evidence>
<dbReference type="GO" id="GO:0046872">
    <property type="term" value="F:metal ion binding"/>
    <property type="evidence" value="ECO:0007669"/>
    <property type="project" value="UniProtKB-KW"/>
</dbReference>
<dbReference type="InterPro" id="IPR029001">
    <property type="entry name" value="ITPase-like_fam"/>
</dbReference>
<dbReference type="SUPFAM" id="SSF52972">
    <property type="entry name" value="ITPase-like"/>
    <property type="match status" value="1"/>
</dbReference>
<dbReference type="EC" id="5.1.1.3" evidence="15"/>
<keyword evidence="10 16" id="KW-0546">Nucleotide metabolism</keyword>
<comment type="similarity">
    <text evidence="15">Belongs to the aspartate/glutamate racemases family.</text>
</comment>
<dbReference type="InterPro" id="IPR033134">
    <property type="entry name" value="Asp/Glu_racemase_AS_2"/>
</dbReference>
<dbReference type="HAMAP" id="MF_00258">
    <property type="entry name" value="Glu_racemase"/>
    <property type="match status" value="1"/>
</dbReference>
<feature type="binding site" evidence="15">
    <location>
        <begin position="46"/>
        <end position="47"/>
    </location>
    <ligand>
        <name>substrate</name>
    </ligand>
</feature>
<dbReference type="InterPro" id="IPR018187">
    <property type="entry name" value="Asp/Glu_racemase_AS_1"/>
</dbReference>
<comment type="catalytic activity">
    <reaction evidence="1 15">
        <text>L-glutamate = D-glutamate</text>
        <dbReference type="Rhea" id="RHEA:12813"/>
        <dbReference type="ChEBI" id="CHEBI:29985"/>
        <dbReference type="ChEBI" id="CHEBI:29986"/>
        <dbReference type="EC" id="5.1.1.3"/>
    </reaction>
</comment>
<dbReference type="InterPro" id="IPR002637">
    <property type="entry name" value="RdgB/HAM1"/>
</dbReference>
<comment type="subunit">
    <text evidence="3 16">Homodimer.</text>
</comment>
<feature type="binding site" evidence="16">
    <location>
        <position position="313"/>
    </location>
    <ligand>
        <name>Mg(2+)</name>
        <dbReference type="ChEBI" id="CHEBI:18420"/>
    </ligand>
</feature>
<dbReference type="PROSITE" id="PS00924">
    <property type="entry name" value="ASP_GLU_RACEMASE_2"/>
    <property type="match status" value="1"/>
</dbReference>
<dbReference type="FunFam" id="3.40.50.1860:FF:000002">
    <property type="entry name" value="Glutamate racemase"/>
    <property type="match status" value="1"/>
</dbReference>
<dbReference type="PANTHER" id="PTHR21198">
    <property type="entry name" value="GLUTAMATE RACEMASE"/>
    <property type="match status" value="1"/>
</dbReference>
<proteinExistence type="inferred from homology"/>
<dbReference type="InterPro" id="IPR004391">
    <property type="entry name" value="Glu_race"/>
</dbReference>
<dbReference type="NCBIfam" id="NF011397">
    <property type="entry name" value="PRK14822.1"/>
    <property type="match status" value="1"/>
</dbReference>
<dbReference type="GO" id="GO:0036220">
    <property type="term" value="F:ITP diphosphatase activity"/>
    <property type="evidence" value="ECO:0007669"/>
    <property type="project" value="UniProtKB-UniRule"/>
</dbReference>
<dbReference type="InterPro" id="IPR020922">
    <property type="entry name" value="dITP/XTP_pyrophosphatase"/>
</dbReference>
<dbReference type="PROSITE" id="PS00923">
    <property type="entry name" value="ASP_GLU_RACEMASE_1"/>
    <property type="match status" value="1"/>
</dbReference>
<reference evidence="18 19" key="1">
    <citation type="submission" date="2014-12" db="EMBL/GenBank/DDBJ databases">
        <title>Draft genome sequences of 10 type strains of Lactococcus.</title>
        <authorList>
            <person name="Sun Z."/>
            <person name="Zhong Z."/>
            <person name="Liu W."/>
            <person name="Zhang W."/>
            <person name="Zhang H."/>
        </authorList>
    </citation>
    <scope>NUCLEOTIDE SEQUENCE [LARGE SCALE GENOMIC DNA]</scope>
    <source>
        <strain evidence="18 19">JCM 16395</strain>
    </source>
</reference>
<evidence type="ECO:0000256" key="8">
    <source>
        <dbReference type="ARBA" id="ARBA00022960"/>
    </source>
</evidence>
<dbReference type="NCBIfam" id="NF002698">
    <property type="entry name" value="PRK02491.1"/>
    <property type="match status" value="1"/>
</dbReference>
<feature type="binding site" evidence="15">
    <location>
        <begin position="14"/>
        <end position="15"/>
    </location>
    <ligand>
        <name>substrate</name>
    </ligand>
</feature>
<dbReference type="GO" id="GO:0000166">
    <property type="term" value="F:nucleotide binding"/>
    <property type="evidence" value="ECO:0007669"/>
    <property type="project" value="UniProtKB-KW"/>
</dbReference>
<keyword evidence="8 15" id="KW-0133">Cell shape</keyword>
<feature type="binding site" evidence="16">
    <location>
        <begin position="427"/>
        <end position="430"/>
    </location>
    <ligand>
        <name>substrate</name>
    </ligand>
</feature>
<evidence type="ECO:0000256" key="5">
    <source>
        <dbReference type="ARBA" id="ARBA00022741"/>
    </source>
</evidence>
<keyword evidence="7 16" id="KW-0460">Magnesium</keyword>
<dbReference type="Proteomes" id="UP000218181">
    <property type="component" value="Unassembled WGS sequence"/>
</dbReference>
<dbReference type="GO" id="GO:0042802">
    <property type="term" value="F:identical protein binding"/>
    <property type="evidence" value="ECO:0007669"/>
    <property type="project" value="UniProtKB-ARBA"/>
</dbReference>